<evidence type="ECO:0000313" key="2">
    <source>
        <dbReference type="EMBL" id="CAL15935.1"/>
    </source>
</evidence>
<reference evidence="2 3" key="1">
    <citation type="journal article" date="2006" name="Nat. Biotechnol.">
        <title>Genome sequence of the ubiquitous hydrocarbon-degrading marine bacterium Alcanivorax borkumensis.</title>
        <authorList>
            <person name="Schneiker S."/>
            <person name="Martins dos Santos V.A.P."/>
            <person name="Bartels D."/>
            <person name="Bekel T."/>
            <person name="Brecht M."/>
            <person name="Buhrmester J."/>
            <person name="Chernikova T.N."/>
            <person name="Denaro R."/>
            <person name="Ferrer M."/>
            <person name="Gertler C."/>
            <person name="Goesmann A."/>
            <person name="Golyshina O.V."/>
            <person name="Kaminski F."/>
            <person name="Khachane A.N."/>
            <person name="Lang S."/>
            <person name="Linke B."/>
            <person name="McHardy A.C."/>
            <person name="Meyer F."/>
            <person name="Nechitaylo T."/>
            <person name="Puehler A."/>
            <person name="Regenhardt D."/>
            <person name="Rupp O."/>
            <person name="Sabirova J.S."/>
            <person name="Selbitschka W."/>
            <person name="Yakimov M.M."/>
            <person name="Timmis K.N."/>
            <person name="Vorhoelter F.-J."/>
            <person name="Weidner S."/>
            <person name="Kaiser O."/>
            <person name="Golyshin P.N."/>
        </authorList>
    </citation>
    <scope>NUCLEOTIDE SEQUENCE [LARGE SCALE GENOMIC DNA]</scope>
    <source>
        <strain evidence="3">ATCC 700651 / DSM 11573 / NCIMB 13689 / SK2</strain>
    </source>
</reference>
<dbReference type="InterPro" id="IPR055214">
    <property type="entry name" value="PTP-NADK"/>
</dbReference>
<dbReference type="EMBL" id="AM286690">
    <property type="protein sequence ID" value="CAL15935.1"/>
    <property type="molecule type" value="Genomic_DNA"/>
</dbReference>
<dbReference type="InterPro" id="IPR016130">
    <property type="entry name" value="Tyr_Pase_AS"/>
</dbReference>
<dbReference type="OrthoDB" id="6077531at2"/>
<dbReference type="Gene3D" id="3.90.190.10">
    <property type="entry name" value="Protein tyrosine phosphatase superfamily"/>
    <property type="match status" value="1"/>
</dbReference>
<dbReference type="InterPro" id="IPR029021">
    <property type="entry name" value="Prot-tyrosine_phosphatase-like"/>
</dbReference>
<accession>Q0VSB3</accession>
<name>Q0VSB3_ALCBS</name>
<proteinExistence type="predicted"/>
<dbReference type="eggNOG" id="COG2365">
    <property type="taxonomic scope" value="Bacteria"/>
</dbReference>
<organism evidence="2 3">
    <name type="scientific">Alcanivorax borkumensis (strain ATCC 700651 / DSM 11573 / NCIMB 13689 / SK2)</name>
    <dbReference type="NCBI Taxonomy" id="393595"/>
    <lineage>
        <taxon>Bacteria</taxon>
        <taxon>Pseudomonadati</taxon>
        <taxon>Pseudomonadota</taxon>
        <taxon>Gammaproteobacteria</taxon>
        <taxon>Oceanospirillales</taxon>
        <taxon>Alcanivoracaceae</taxon>
        <taxon>Alcanivorax</taxon>
    </lineage>
</organism>
<protein>
    <recommendedName>
        <fullName evidence="1">DSP-PTPase phosphatase fused to NAD+ Kinase domain-containing protein</fullName>
    </recommendedName>
</protein>
<dbReference type="STRING" id="393595.ABO_0487"/>
<dbReference type="SUPFAM" id="SSF52799">
    <property type="entry name" value="(Phosphotyrosine protein) phosphatases II"/>
    <property type="match status" value="1"/>
</dbReference>
<evidence type="ECO:0000259" key="1">
    <source>
        <dbReference type="Pfam" id="PF22741"/>
    </source>
</evidence>
<evidence type="ECO:0000313" key="3">
    <source>
        <dbReference type="Proteomes" id="UP000008871"/>
    </source>
</evidence>
<dbReference type="HOGENOM" id="CLU_1500478_0_0_6"/>
<feature type="domain" description="DSP-PTPase phosphatase fused to NAD+ Kinase" evidence="1">
    <location>
        <begin position="34"/>
        <end position="133"/>
    </location>
</feature>
<dbReference type="Proteomes" id="UP000008871">
    <property type="component" value="Chromosome"/>
</dbReference>
<sequence>MLLYIAIVISVLALVIYRYRKLMYHFRVVERRKLYRSGTLGPIGIRIMHRILGVNTIVNLRLESEYSKNGWYFKQLDYCRRHGVKLVNIPMAQDTPPTEAQIVAFIEELGRADSRCLVHCEMGVIRTGMMVVAVATRCYGVTEMAVWQHFPLYGHKLDRRRQKVREFIQLCGRAHKASA</sequence>
<dbReference type="Pfam" id="PF22741">
    <property type="entry name" value="PTP-NADK"/>
    <property type="match status" value="1"/>
</dbReference>
<gene>
    <name evidence="2" type="ordered locus">ABO_0487</name>
</gene>
<dbReference type="RefSeq" id="WP_011587773.1">
    <property type="nucleotide sequence ID" value="NC_008260.1"/>
</dbReference>
<dbReference type="KEGG" id="abo:ABO_0487"/>
<dbReference type="AlphaFoldDB" id="Q0VSB3"/>
<keyword evidence="3" id="KW-1185">Reference proteome</keyword>
<dbReference type="PROSITE" id="PS00383">
    <property type="entry name" value="TYR_PHOSPHATASE_1"/>
    <property type="match status" value="1"/>
</dbReference>